<keyword evidence="1" id="KW-0732">Signal</keyword>
<keyword evidence="3" id="KW-1185">Reference proteome</keyword>
<dbReference type="PROSITE" id="PS51257">
    <property type="entry name" value="PROKAR_LIPOPROTEIN"/>
    <property type="match status" value="1"/>
</dbReference>
<protein>
    <submittedName>
        <fullName evidence="2">Uncharacterized protein</fullName>
    </submittedName>
</protein>
<evidence type="ECO:0000256" key="1">
    <source>
        <dbReference type="SAM" id="SignalP"/>
    </source>
</evidence>
<name>A0A7W7YDS0_9BACT</name>
<dbReference type="AlphaFoldDB" id="A0A7W7YDS0"/>
<evidence type="ECO:0000313" key="3">
    <source>
        <dbReference type="Proteomes" id="UP000590740"/>
    </source>
</evidence>
<dbReference type="EMBL" id="JACHIG010000009">
    <property type="protein sequence ID" value="MBB5034331.1"/>
    <property type="molecule type" value="Genomic_DNA"/>
</dbReference>
<proteinExistence type="predicted"/>
<feature type="chain" id="PRO_5030778835" evidence="1">
    <location>
        <begin position="20"/>
        <end position="84"/>
    </location>
</feature>
<accession>A0A7W7YDS0</accession>
<gene>
    <name evidence="2" type="ORF">HNQ65_003925</name>
</gene>
<dbReference type="RefSeq" id="WP_184342037.1">
    <property type="nucleotide sequence ID" value="NZ_JACHIG010000009.1"/>
</dbReference>
<evidence type="ECO:0000313" key="2">
    <source>
        <dbReference type="EMBL" id="MBB5034331.1"/>
    </source>
</evidence>
<feature type="signal peptide" evidence="1">
    <location>
        <begin position="1"/>
        <end position="19"/>
    </location>
</feature>
<dbReference type="Proteomes" id="UP000590740">
    <property type="component" value="Unassembled WGS sequence"/>
</dbReference>
<comment type="caution">
    <text evidence="2">The sequence shown here is derived from an EMBL/GenBank/DDBJ whole genome shotgun (WGS) entry which is preliminary data.</text>
</comment>
<sequence length="84" mass="8523">MKSILTTLAVLGLSVSAFAGCGKTETTSGKLKSVDSDSKSIVIEADGKDVKLTLTAAVSGADKLVGKKVTAVSSHKKVESLKEG</sequence>
<reference evidence="2 3" key="1">
    <citation type="submission" date="2020-08" db="EMBL/GenBank/DDBJ databases">
        <title>Genomic Encyclopedia of Type Strains, Phase IV (KMG-IV): sequencing the most valuable type-strain genomes for metagenomic binning, comparative biology and taxonomic classification.</title>
        <authorList>
            <person name="Goeker M."/>
        </authorList>
    </citation>
    <scope>NUCLEOTIDE SEQUENCE [LARGE SCALE GENOMIC DNA]</scope>
    <source>
        <strain evidence="2 3">DSM 12252</strain>
    </source>
</reference>
<organism evidence="2 3">
    <name type="scientific">Prosthecobacter vanneervenii</name>
    <dbReference type="NCBI Taxonomy" id="48466"/>
    <lineage>
        <taxon>Bacteria</taxon>
        <taxon>Pseudomonadati</taxon>
        <taxon>Verrucomicrobiota</taxon>
        <taxon>Verrucomicrobiia</taxon>
        <taxon>Verrucomicrobiales</taxon>
        <taxon>Verrucomicrobiaceae</taxon>
        <taxon>Prosthecobacter</taxon>
    </lineage>
</organism>